<dbReference type="GO" id="GO:0003899">
    <property type="term" value="F:DNA-directed RNA polymerase activity"/>
    <property type="evidence" value="ECO:0007669"/>
    <property type="project" value="UniProtKB-EC"/>
</dbReference>
<feature type="domain" description="RNA polymerase Rpb2" evidence="11">
    <location>
        <begin position="435"/>
        <end position="503"/>
    </location>
</feature>
<proteinExistence type="inferred from homology"/>
<dbReference type="SUPFAM" id="SSF64484">
    <property type="entry name" value="beta and beta-prime subunits of DNA dependent RNA-polymerase"/>
    <property type="match status" value="1"/>
</dbReference>
<comment type="catalytic activity">
    <reaction evidence="5 7">
        <text>RNA(n) + a ribonucleoside 5'-triphosphate = RNA(n+1) + diphosphate</text>
        <dbReference type="Rhea" id="RHEA:21248"/>
        <dbReference type="Rhea" id="RHEA-COMP:14527"/>
        <dbReference type="Rhea" id="RHEA-COMP:17342"/>
        <dbReference type="ChEBI" id="CHEBI:33019"/>
        <dbReference type="ChEBI" id="CHEBI:61557"/>
        <dbReference type="ChEBI" id="CHEBI:140395"/>
        <dbReference type="EC" id="2.7.7.6"/>
    </reaction>
</comment>
<dbReference type="InterPro" id="IPR042107">
    <property type="entry name" value="DNA-dir_RNA_pol_bsu_ext_1_sf"/>
</dbReference>
<evidence type="ECO:0000256" key="6">
    <source>
        <dbReference type="RuleBase" id="RU000434"/>
    </source>
</evidence>
<gene>
    <name evidence="12" type="primary">rpoB</name>
    <name evidence="12" type="ORF">MAGCAS_9</name>
</gene>
<evidence type="ECO:0000256" key="7">
    <source>
        <dbReference type="RuleBase" id="RU363031"/>
    </source>
</evidence>
<dbReference type="EMBL" id="NXGL01000001">
    <property type="protein sequence ID" value="PIM95168.1"/>
    <property type="molecule type" value="Genomic_DNA"/>
</dbReference>
<dbReference type="EC" id="2.7.7.6" evidence="7"/>
<keyword evidence="2 7" id="KW-0808">Transferase</keyword>
<dbReference type="Gene3D" id="3.90.1100.10">
    <property type="match status" value="1"/>
</dbReference>
<comment type="similarity">
    <text evidence="6">Belongs to the RNA polymerase beta chain family.</text>
</comment>
<dbReference type="Gene3D" id="2.40.50.150">
    <property type="match status" value="1"/>
</dbReference>
<evidence type="ECO:0000256" key="5">
    <source>
        <dbReference type="ARBA" id="ARBA00048552"/>
    </source>
</evidence>
<evidence type="ECO:0000259" key="11">
    <source>
        <dbReference type="Pfam" id="PF04565"/>
    </source>
</evidence>
<evidence type="ECO:0000256" key="1">
    <source>
        <dbReference type="ARBA" id="ARBA00022478"/>
    </source>
</evidence>
<evidence type="ECO:0000256" key="4">
    <source>
        <dbReference type="ARBA" id="ARBA00023163"/>
    </source>
</evidence>
<feature type="region of interest" description="Disordered" evidence="8">
    <location>
        <begin position="805"/>
        <end position="842"/>
    </location>
</feature>
<dbReference type="InterPro" id="IPR014724">
    <property type="entry name" value="RNA_pol_RPB2_OB-fold"/>
</dbReference>
<dbReference type="Gene3D" id="2.30.150.10">
    <property type="entry name" value="DNA-directed RNA polymerase, beta subunit, external 1 domain"/>
    <property type="match status" value="1"/>
</dbReference>
<feature type="domain" description="DNA-directed RNA polymerase subunit 2 hybrid-binding" evidence="9">
    <location>
        <begin position="637"/>
        <end position="1178"/>
    </location>
</feature>
<dbReference type="InterPro" id="IPR007641">
    <property type="entry name" value="RNA_pol_Rpb2_7"/>
</dbReference>
<comment type="subunit">
    <text evidence="7">The RNAP catalytic core consists of 2 alpha, 1 beta, 1 beta' and 1 omega subunit. When a sigma factor is associated with the core the holoenzyme is formed, which can initiate transcription.</text>
</comment>
<keyword evidence="3 7" id="KW-0548">Nucleotidyltransferase</keyword>
<evidence type="ECO:0000259" key="10">
    <source>
        <dbReference type="Pfam" id="PF04560"/>
    </source>
</evidence>
<dbReference type="Gene3D" id="2.40.50.100">
    <property type="match status" value="1"/>
</dbReference>
<comment type="caution">
    <text evidence="12">The sequence shown here is derived from an EMBL/GenBank/DDBJ whole genome shotgun (WGS) entry which is preliminary data.</text>
</comment>
<dbReference type="InterPro" id="IPR007645">
    <property type="entry name" value="RNA_pol_Rpb2_3"/>
</dbReference>
<keyword evidence="4 7" id="KW-0804">Transcription</keyword>
<evidence type="ECO:0000256" key="8">
    <source>
        <dbReference type="SAM" id="MobiDB-lite"/>
    </source>
</evidence>
<keyword evidence="13" id="KW-1185">Reference proteome</keyword>
<dbReference type="InterPro" id="IPR037033">
    <property type="entry name" value="DNA-dir_RNAP_su2_hyb_sf"/>
</dbReference>
<feature type="domain" description="RNA polymerase Rpb2" evidence="10">
    <location>
        <begin position="1181"/>
        <end position="1254"/>
    </location>
</feature>
<accession>A0ABX4MF77</accession>
<evidence type="ECO:0000256" key="3">
    <source>
        <dbReference type="ARBA" id="ARBA00022695"/>
    </source>
</evidence>
<evidence type="ECO:0000313" key="13">
    <source>
        <dbReference type="Proteomes" id="UP000229707"/>
    </source>
</evidence>
<dbReference type="InterPro" id="IPR007120">
    <property type="entry name" value="DNA-dir_RNAP_su2_dom"/>
</dbReference>
<dbReference type="Pfam" id="PF04560">
    <property type="entry name" value="RNA_pol_Rpb2_7"/>
    <property type="match status" value="1"/>
</dbReference>
<dbReference type="PANTHER" id="PTHR20856">
    <property type="entry name" value="DNA-DIRECTED RNA POLYMERASE I SUBUNIT 2"/>
    <property type="match status" value="1"/>
</dbReference>
<evidence type="ECO:0000256" key="2">
    <source>
        <dbReference type="ARBA" id="ARBA00022679"/>
    </source>
</evidence>
<feature type="compositionally biased region" description="Basic and acidic residues" evidence="8">
    <location>
        <begin position="816"/>
        <end position="834"/>
    </location>
</feature>
<protein>
    <recommendedName>
        <fullName evidence="7">DNA-directed RNA polymerase subunit beta</fullName>
        <ecNumber evidence="7">2.7.7.6</ecNumber>
    </recommendedName>
</protein>
<dbReference type="Pfam" id="PF00562">
    <property type="entry name" value="RNA_pol_Rpb2_6"/>
    <property type="match status" value="1"/>
</dbReference>
<dbReference type="Gene3D" id="2.40.270.10">
    <property type="entry name" value="DNA-directed RNA polymerase, subunit 2, domain 6"/>
    <property type="match status" value="2"/>
</dbReference>
<evidence type="ECO:0000259" key="9">
    <source>
        <dbReference type="Pfam" id="PF00562"/>
    </source>
</evidence>
<evidence type="ECO:0000313" key="12">
    <source>
        <dbReference type="EMBL" id="PIM95168.1"/>
    </source>
</evidence>
<dbReference type="InterPro" id="IPR007121">
    <property type="entry name" value="RNA_pol_bsu_CS"/>
</dbReference>
<reference evidence="12" key="1">
    <citation type="submission" date="2017-09" db="EMBL/GenBank/DDBJ databases">
        <authorList>
            <person name="Campbell M.A."/>
            <person name="Lukasik P."/>
            <person name="Simon C."/>
            <person name="McCutcheon J.P."/>
        </authorList>
    </citation>
    <scope>NUCLEOTIDE SEQUENCE [LARGE SCALE GENOMIC DNA]</scope>
    <source>
        <strain evidence="12">MAGCAS</strain>
    </source>
</reference>
<dbReference type="Proteomes" id="UP000229707">
    <property type="component" value="Unassembled WGS sequence"/>
</dbReference>
<organism evidence="12 13">
    <name type="scientific">Candidatus Hodgkinia cicadicola</name>
    <dbReference type="NCBI Taxonomy" id="573658"/>
    <lineage>
        <taxon>Bacteria</taxon>
        <taxon>Pseudomonadati</taxon>
        <taxon>Pseudomonadota</taxon>
        <taxon>Alphaproteobacteria</taxon>
        <taxon>Hyphomicrobiales</taxon>
        <taxon>Candidatus Hodgkinia</taxon>
    </lineage>
</organism>
<sequence>MDMGVNLARLNLNGSLVDTPVVNRGNLQRRLYNEVIWGCYNDLDIKISKLEVNVSSLFPVDSDYGSLEFISIDHSVLEDATNSTIRNKFILKINVNLYHLIGDVIFVGQRSEVDVPLMELPQLTDNDEVVVNGINRVLVSQLIKQSAVSLDRTDGIVTLKLMTNGGTHLTIENLRIKYADYYSGDLLTTLLMLKTKYVHILDAYSEVKSIAFFKGKWFHLDWTTSVDNKTKYGNKRRLRMRKIMGERCVVGRNDVVGVAMDHYQGLVKKTNGTMRFNSSFVTKYASVLKITKPSRLLPFIRRLVETNCVCKSEITAEHINNIDLTLAGRCFLNDLVDNDPGFGLDLITKKDLILIWNELAINNGRFKHMSHDIRMVRGAGDIIMEIVVKTLTKILDIEVIEADVNGTWIIDKLLTSNKQIQNDVNKFFNSSSLCQYLDQVNSLSELSHKNRLTCLGDGGLSSQNVEITIRDTKRWHFGRICPIESPEGQNVGLITMLAAYADIDVNGHITTAYQKVRNGLVSNNVKYLNHYESKRFNISLPHTQGLKKWVVGFDRSGTKVTDKNMINLSLITNVQVFSSTVCLIPFLGHNDPTRALMAVNMLKQAIPPLNPRPPLVGTGEEHGVMESTNHNVVACNNCVVIGVDSNRVSVFEPNRNKYRAYVIPKPKGSNQETCLRLRMSVYPNQVLEKGDVIADCQSSCDGEMSLGVNLLATFMCWRGYNYEDSVLISEDVINRGDFNSFHIVDVETKVERTKFGNEWLSNNIRGMSQMCLEHLDKTGIVKLGSHVREGDVLVGKLMPTRVKGTDLNSSDPFNGHSDDNGHGLKDKRGDVGGDKEDESNEDFVSNTSFRVPNGIEFATVLEVKRTPSVDGGGYQDGTYGDYVFRCNIVTKTYLRRCYTLLQQGETCGSFGKPSLASEVKSIKGGLKLLYKNYLNCLNKLRIDLLNKFSNRLANEDQVLSDQILEVIKIKLLVRRSIKVGDKICGRHGNKGVISRIVPKEDMPFMADGTPIDIVLNPLGVPSRMNIGQILEADLGLISYKFGLEFKQILNLYNKTGNDSVMRLAMGQLVEIYPNINNLSKETVITMLNELAKGVKLSCPLFDSSIDIQIKILNKRLALPDSNNEIQLYDGRTGLPFDKKSTVGIIYIYKLNHFIDDKMYARSTGPYSIVTQQPLKGKANKGGQRLGEMEVWALQSYGSVRFLTEALTAKSDDITARHELYIGALNGNPRFKSYQNEGMAVLLKELFAMCIDIETKI</sequence>
<comment type="function">
    <text evidence="7">DNA-dependent RNA polymerase catalyzes the transcription of DNA into RNA using the four ribonucleoside triphosphates as substrates.</text>
</comment>
<dbReference type="GO" id="GO:0000428">
    <property type="term" value="C:DNA-directed RNA polymerase complex"/>
    <property type="evidence" value="ECO:0007669"/>
    <property type="project" value="UniProtKB-KW"/>
</dbReference>
<dbReference type="InterPro" id="IPR015712">
    <property type="entry name" value="DNA-dir_RNA_pol_su2"/>
</dbReference>
<name>A0ABX4MF77_9HYPH</name>
<dbReference type="Pfam" id="PF04565">
    <property type="entry name" value="RNA_pol_Rpb2_3"/>
    <property type="match status" value="1"/>
</dbReference>
<dbReference type="Gene3D" id="3.90.1800.10">
    <property type="entry name" value="RNA polymerase alpha subunit dimerisation domain"/>
    <property type="match status" value="1"/>
</dbReference>
<keyword evidence="1 7" id="KW-0240">DNA-directed RNA polymerase</keyword>
<dbReference type="PROSITE" id="PS01166">
    <property type="entry name" value="RNA_POL_BETA"/>
    <property type="match status" value="1"/>
</dbReference>